<proteinExistence type="predicted"/>
<evidence type="ECO:0008006" key="3">
    <source>
        <dbReference type="Google" id="ProtNLM"/>
    </source>
</evidence>
<accession>A0ABT8FAL2</accession>
<comment type="caution">
    <text evidence="1">The sequence shown here is derived from an EMBL/GenBank/DDBJ whole genome shotgun (WGS) entry which is preliminary data.</text>
</comment>
<organism evidence="1 2">
    <name type="scientific">Shiella aurantiaca</name>
    <dbReference type="NCBI Taxonomy" id="3058365"/>
    <lineage>
        <taxon>Bacteria</taxon>
        <taxon>Pseudomonadati</taxon>
        <taxon>Bacteroidota</taxon>
        <taxon>Cytophagia</taxon>
        <taxon>Cytophagales</taxon>
        <taxon>Shiellaceae</taxon>
        <taxon>Shiella</taxon>
    </lineage>
</organism>
<evidence type="ECO:0000313" key="2">
    <source>
        <dbReference type="Proteomes" id="UP001168552"/>
    </source>
</evidence>
<reference evidence="1" key="1">
    <citation type="submission" date="2023-06" db="EMBL/GenBank/DDBJ databases">
        <title>Cytophagales bacterium Strain LB-30, isolated from soil.</title>
        <authorList>
            <person name="Liu B."/>
        </authorList>
    </citation>
    <scope>NUCLEOTIDE SEQUENCE</scope>
    <source>
        <strain evidence="1">LB-30</strain>
    </source>
</reference>
<sequence length="219" mass="25108">MSYYNLNPINQAMRYCILFFTFVLFSFNAFSQETPPKEHKWSIALPLRFTHLQNHTTMLSGFKLGRQINQRVSLALSVYHSFYVESFKAQANVPELTRQQMPRLFINGVGPELQYAFWQRGAWALQAQLLIGWGFMKYESKDKDLGFESSAYHFVAVEPSLLMAYQVTPNTQLEWGIGYRPLLGAQNMAYQLGGGEGEIAVENKLPNGLMMHINLVGFF</sequence>
<gene>
    <name evidence="1" type="ORF">QWY31_16005</name>
</gene>
<dbReference type="Proteomes" id="UP001168552">
    <property type="component" value="Unassembled WGS sequence"/>
</dbReference>
<evidence type="ECO:0000313" key="1">
    <source>
        <dbReference type="EMBL" id="MDN4167016.1"/>
    </source>
</evidence>
<protein>
    <recommendedName>
        <fullName evidence="3">DUF3575 domain-containing protein</fullName>
    </recommendedName>
</protein>
<keyword evidence="2" id="KW-1185">Reference proteome</keyword>
<name>A0ABT8FAL2_9BACT</name>
<dbReference type="EMBL" id="JAUHJS010000010">
    <property type="protein sequence ID" value="MDN4167016.1"/>
    <property type="molecule type" value="Genomic_DNA"/>
</dbReference>